<keyword evidence="3" id="KW-0238">DNA-binding</keyword>
<accession>A0ABM0YGG5</accession>
<dbReference type="Gene3D" id="4.10.280.10">
    <property type="entry name" value="Helix-loop-helix DNA-binding domain"/>
    <property type="match status" value="1"/>
</dbReference>
<evidence type="ECO:0000313" key="8">
    <source>
        <dbReference type="Proteomes" id="UP000694864"/>
    </source>
</evidence>
<dbReference type="InterPro" id="IPR045239">
    <property type="entry name" value="bHLH95_bHLH"/>
</dbReference>
<dbReference type="PROSITE" id="PS50888">
    <property type="entry name" value="BHLH"/>
    <property type="match status" value="1"/>
</dbReference>
<keyword evidence="8" id="KW-1185">Reference proteome</keyword>
<evidence type="ECO:0000256" key="2">
    <source>
        <dbReference type="ARBA" id="ARBA00023015"/>
    </source>
</evidence>
<feature type="region of interest" description="Disordered" evidence="6">
    <location>
        <begin position="14"/>
        <end position="77"/>
    </location>
</feature>
<feature type="domain" description="BHLH" evidence="7">
    <location>
        <begin position="73"/>
        <end position="123"/>
    </location>
</feature>
<dbReference type="SUPFAM" id="SSF47459">
    <property type="entry name" value="HLH, helix-loop-helix DNA-binding domain"/>
    <property type="match status" value="1"/>
</dbReference>
<evidence type="ECO:0000256" key="3">
    <source>
        <dbReference type="ARBA" id="ARBA00023125"/>
    </source>
</evidence>
<evidence type="ECO:0000256" key="4">
    <source>
        <dbReference type="ARBA" id="ARBA00023163"/>
    </source>
</evidence>
<feature type="compositionally biased region" description="Basic and acidic residues" evidence="6">
    <location>
        <begin position="22"/>
        <end position="33"/>
    </location>
</feature>
<organism evidence="8 9">
    <name type="scientific">Camelina sativa</name>
    <name type="common">False flax</name>
    <name type="synonym">Myagrum sativum</name>
    <dbReference type="NCBI Taxonomy" id="90675"/>
    <lineage>
        <taxon>Eukaryota</taxon>
        <taxon>Viridiplantae</taxon>
        <taxon>Streptophyta</taxon>
        <taxon>Embryophyta</taxon>
        <taxon>Tracheophyta</taxon>
        <taxon>Spermatophyta</taxon>
        <taxon>Magnoliopsida</taxon>
        <taxon>eudicotyledons</taxon>
        <taxon>Gunneridae</taxon>
        <taxon>Pentapetalae</taxon>
        <taxon>rosids</taxon>
        <taxon>malvids</taxon>
        <taxon>Brassicales</taxon>
        <taxon>Brassicaceae</taxon>
        <taxon>Camelineae</taxon>
        <taxon>Camelina</taxon>
    </lineage>
</organism>
<dbReference type="GeneID" id="104777896"/>
<dbReference type="RefSeq" id="XP_010500526.1">
    <property type="nucleotide sequence ID" value="XM_010502224.2"/>
</dbReference>
<evidence type="ECO:0000313" key="9">
    <source>
        <dbReference type="RefSeq" id="XP_010500526.1"/>
    </source>
</evidence>
<reference evidence="9" key="2">
    <citation type="submission" date="2025-08" db="UniProtKB">
        <authorList>
            <consortium name="RefSeq"/>
        </authorList>
    </citation>
    <scope>IDENTIFICATION</scope>
    <source>
        <tissue evidence="9">Leaf</tissue>
    </source>
</reference>
<protein>
    <submittedName>
        <fullName evidence="9">Transcription factor bHLH95-like</fullName>
    </submittedName>
</protein>
<dbReference type="PANTHER" id="PTHR46772:SF8">
    <property type="entry name" value="TRANSCRIPTION FACTOR BHLH95"/>
    <property type="match status" value="1"/>
</dbReference>
<dbReference type="Pfam" id="PF00010">
    <property type="entry name" value="HLH"/>
    <property type="match status" value="1"/>
</dbReference>
<keyword evidence="5" id="KW-0539">Nucleus</keyword>
<proteinExistence type="predicted"/>
<evidence type="ECO:0000256" key="5">
    <source>
        <dbReference type="ARBA" id="ARBA00023242"/>
    </source>
</evidence>
<dbReference type="InterPro" id="IPR011598">
    <property type="entry name" value="bHLH_dom"/>
</dbReference>
<reference evidence="8" key="1">
    <citation type="journal article" date="2014" name="Nat. Commun.">
        <title>The emerging biofuel crop Camelina sativa retains a highly undifferentiated hexaploid genome structure.</title>
        <authorList>
            <person name="Kagale S."/>
            <person name="Koh C."/>
            <person name="Nixon J."/>
            <person name="Bollina V."/>
            <person name="Clarke W.E."/>
            <person name="Tuteja R."/>
            <person name="Spillane C."/>
            <person name="Robinson S.J."/>
            <person name="Links M.G."/>
            <person name="Clarke C."/>
            <person name="Higgins E.E."/>
            <person name="Huebert T."/>
            <person name="Sharpe A.G."/>
            <person name="Parkin I.A."/>
        </authorList>
    </citation>
    <scope>NUCLEOTIDE SEQUENCE [LARGE SCALE GENOMIC DNA]</scope>
    <source>
        <strain evidence="8">cv. DH55</strain>
    </source>
</reference>
<dbReference type="PANTHER" id="PTHR46772">
    <property type="entry name" value="BHLH DOMAIN-CONTAINING PROTEIN"/>
    <property type="match status" value="1"/>
</dbReference>
<evidence type="ECO:0000259" key="7">
    <source>
        <dbReference type="PROSITE" id="PS50888"/>
    </source>
</evidence>
<keyword evidence="2" id="KW-0805">Transcription regulation</keyword>
<evidence type="ECO:0000256" key="6">
    <source>
        <dbReference type="SAM" id="MobiDB-lite"/>
    </source>
</evidence>
<feature type="compositionally biased region" description="Basic and acidic residues" evidence="6">
    <location>
        <begin position="63"/>
        <end position="77"/>
    </location>
</feature>
<sequence length="317" mass="34770">MSIQINMTNAQEGFVWGISNSDDSKGGCRKIEKSPPSQPSHPSSEIQTDAVRKVAKGKKRTKRSDENDVEESHDHETHIWTERERRKKMRDMFAKLHALLPQLPPKTDKSTIVDEAVSSIKSLEQTLQKLQLQKLEKLHYSSASTSTTPATTFAYGPSSSSSPATTLPTPISNHPQILTIGAAVEDSYCPAAFLADQIPSSSAVAVNMPYPCNDPIVAFDTWSSRNVVLNICGNEAFFNLCVPKGKLGVFTSVCYLFEKFNLEVLFANVSSNVFGSTYMIQAQVNPSYANQLLGNGVGVGEIFKQVAQELVLYFSSP</sequence>
<keyword evidence="4" id="KW-0804">Transcription</keyword>
<dbReference type="SMART" id="SM00353">
    <property type="entry name" value="HLH"/>
    <property type="match status" value="1"/>
</dbReference>
<dbReference type="Proteomes" id="UP000694864">
    <property type="component" value="Chromosome 3"/>
</dbReference>
<comment type="subcellular location">
    <subcellularLocation>
        <location evidence="1">Nucleus</location>
    </subcellularLocation>
</comment>
<gene>
    <name evidence="9" type="primary">LOC104777896</name>
</gene>
<name>A0ABM0YGG5_CAMSA</name>
<evidence type="ECO:0000256" key="1">
    <source>
        <dbReference type="ARBA" id="ARBA00004123"/>
    </source>
</evidence>
<dbReference type="CDD" id="cd11393">
    <property type="entry name" value="bHLH_AtbHLH_like"/>
    <property type="match status" value="1"/>
</dbReference>
<dbReference type="InterPro" id="IPR044278">
    <property type="entry name" value="BHLH95-like"/>
</dbReference>
<dbReference type="InterPro" id="IPR036638">
    <property type="entry name" value="HLH_DNA-bd_sf"/>
</dbReference>
<feature type="compositionally biased region" description="Basic residues" evidence="6">
    <location>
        <begin position="53"/>
        <end position="62"/>
    </location>
</feature>